<reference evidence="6 7" key="1">
    <citation type="submission" date="2021-03" db="EMBL/GenBank/DDBJ databases">
        <title>Novel species identification of genus Shewanella.</title>
        <authorList>
            <person name="Liu G."/>
            <person name="Zhang Q."/>
        </authorList>
    </citation>
    <scope>NUCLEOTIDE SEQUENCE [LARGE SCALE GENOMIC DNA]</scope>
    <source>
        <strain evidence="6 7">FJAT-53726</strain>
    </source>
</reference>
<accession>A0A974XM77</accession>
<evidence type="ECO:0000313" key="6">
    <source>
        <dbReference type="EMBL" id="QSX29848.1"/>
    </source>
</evidence>
<gene>
    <name evidence="6" type="ORF">JYB88_16945</name>
</gene>
<keyword evidence="3 5" id="KW-1133">Transmembrane helix</keyword>
<dbReference type="SUPFAM" id="SSF161084">
    <property type="entry name" value="MAPEG domain-like"/>
    <property type="match status" value="1"/>
</dbReference>
<evidence type="ECO:0000256" key="5">
    <source>
        <dbReference type="SAM" id="Phobius"/>
    </source>
</evidence>
<dbReference type="PANTHER" id="PTHR35814">
    <property type="match status" value="1"/>
</dbReference>
<dbReference type="GO" id="GO:0016020">
    <property type="term" value="C:membrane"/>
    <property type="evidence" value="ECO:0007669"/>
    <property type="project" value="UniProtKB-SubCell"/>
</dbReference>
<keyword evidence="2 5" id="KW-0812">Transmembrane</keyword>
<dbReference type="PANTHER" id="PTHR35814:SF1">
    <property type="entry name" value="GLUTATHIONE S-TRANSFERASE-RELATED"/>
    <property type="match status" value="1"/>
</dbReference>
<evidence type="ECO:0000256" key="1">
    <source>
        <dbReference type="ARBA" id="ARBA00004370"/>
    </source>
</evidence>
<dbReference type="EMBL" id="CP071504">
    <property type="protein sequence ID" value="QSX29848.1"/>
    <property type="molecule type" value="Genomic_DNA"/>
</dbReference>
<dbReference type="RefSeq" id="WP_207321195.1">
    <property type="nucleotide sequence ID" value="NZ_CP071501.1"/>
</dbReference>
<evidence type="ECO:0000313" key="7">
    <source>
        <dbReference type="Proteomes" id="UP000663281"/>
    </source>
</evidence>
<evidence type="ECO:0000256" key="4">
    <source>
        <dbReference type="ARBA" id="ARBA00023136"/>
    </source>
</evidence>
<name>A0A974XM77_9GAMM</name>
<keyword evidence="4 5" id="KW-0472">Membrane</keyword>
<evidence type="ECO:0000256" key="3">
    <source>
        <dbReference type="ARBA" id="ARBA00022989"/>
    </source>
</evidence>
<dbReference type="AlphaFoldDB" id="A0A974XM77"/>
<keyword evidence="7" id="KW-1185">Reference proteome</keyword>
<feature type="transmembrane region" description="Helical" evidence="5">
    <location>
        <begin position="73"/>
        <end position="90"/>
    </location>
</feature>
<proteinExistence type="predicted"/>
<evidence type="ECO:0000256" key="2">
    <source>
        <dbReference type="ARBA" id="ARBA00022692"/>
    </source>
</evidence>
<feature type="transmembrane region" description="Helical" evidence="5">
    <location>
        <begin position="6"/>
        <end position="25"/>
    </location>
</feature>
<dbReference type="KEGG" id="scyp:JYB88_16945"/>
<protein>
    <submittedName>
        <fullName evidence="6">MAPEG family protein</fullName>
    </submittedName>
</protein>
<dbReference type="InterPro" id="IPR023352">
    <property type="entry name" value="MAPEG-like_dom_sf"/>
</dbReference>
<organism evidence="6 7">
    <name type="scientific">Shewanella cyperi</name>
    <dbReference type="NCBI Taxonomy" id="2814292"/>
    <lineage>
        <taxon>Bacteria</taxon>
        <taxon>Pseudomonadati</taxon>
        <taxon>Pseudomonadota</taxon>
        <taxon>Gammaproteobacteria</taxon>
        <taxon>Alteromonadales</taxon>
        <taxon>Shewanellaceae</taxon>
        <taxon>Shewanella</taxon>
    </lineage>
</organism>
<dbReference type="Proteomes" id="UP000663281">
    <property type="component" value="Chromosome"/>
</dbReference>
<dbReference type="Gene3D" id="1.20.120.550">
    <property type="entry name" value="Membrane associated eicosanoid/glutathione metabolism-like domain"/>
    <property type="match status" value="1"/>
</dbReference>
<sequence>MSLAISGVYISLTAVLMIVLSWRVVRIRRREKIGVGSGGNRQLQLAMRVHGNLMENAPLIMLMLVVAESNGMAPAWLHLLGSVWLAARLLHAIGLTQGGGGYHFGRFNGTLFTWLVLLTLALFNLWAFIQG</sequence>
<comment type="subcellular location">
    <subcellularLocation>
        <location evidence="1">Membrane</location>
    </subcellularLocation>
</comment>
<dbReference type="Pfam" id="PF01124">
    <property type="entry name" value="MAPEG"/>
    <property type="match status" value="1"/>
</dbReference>
<dbReference type="InterPro" id="IPR001129">
    <property type="entry name" value="Membr-assoc_MAPEG"/>
</dbReference>
<feature type="transmembrane region" description="Helical" evidence="5">
    <location>
        <begin position="111"/>
        <end position="129"/>
    </location>
</feature>